<organism evidence="1">
    <name type="scientific">viral metagenome</name>
    <dbReference type="NCBI Taxonomy" id="1070528"/>
    <lineage>
        <taxon>unclassified sequences</taxon>
        <taxon>metagenomes</taxon>
        <taxon>organismal metagenomes</taxon>
    </lineage>
</organism>
<reference evidence="1" key="1">
    <citation type="submission" date="2020-03" db="EMBL/GenBank/DDBJ databases">
        <title>The deep terrestrial virosphere.</title>
        <authorList>
            <person name="Holmfeldt K."/>
            <person name="Nilsson E."/>
            <person name="Simone D."/>
            <person name="Lopez-Fernandez M."/>
            <person name="Wu X."/>
            <person name="de Brujin I."/>
            <person name="Lundin D."/>
            <person name="Andersson A."/>
            <person name="Bertilsson S."/>
            <person name="Dopson M."/>
        </authorList>
    </citation>
    <scope>NUCLEOTIDE SEQUENCE</scope>
    <source>
        <strain evidence="1">MM415B00808</strain>
    </source>
</reference>
<dbReference type="AlphaFoldDB" id="A0A6M3IYW4"/>
<sequence>MKSKSLFQLIMELNQISEKYTLKEWKKIMVCADSASSLLLILESGIIERISLEEKEK</sequence>
<gene>
    <name evidence="1" type="ORF">MM415B00808_0010</name>
</gene>
<proteinExistence type="predicted"/>
<protein>
    <submittedName>
        <fullName evidence="1">Uncharacterized protein</fullName>
    </submittedName>
</protein>
<dbReference type="EMBL" id="MT141465">
    <property type="protein sequence ID" value="QJA62225.1"/>
    <property type="molecule type" value="Genomic_DNA"/>
</dbReference>
<evidence type="ECO:0000313" key="1">
    <source>
        <dbReference type="EMBL" id="QJA62225.1"/>
    </source>
</evidence>
<name>A0A6M3IYW4_9ZZZZ</name>
<accession>A0A6M3IYW4</accession>